<protein>
    <submittedName>
        <fullName evidence="1">Uncharacterized protein</fullName>
    </submittedName>
</protein>
<reference evidence="1" key="1">
    <citation type="journal article" date="2023" name="Insect Mol. Biol.">
        <title>Genome sequencing provides insights into the evolution of gene families encoding plant cell wall-degrading enzymes in longhorned beetles.</title>
        <authorList>
            <person name="Shin N.R."/>
            <person name="Okamura Y."/>
            <person name="Kirsch R."/>
            <person name="Pauchet Y."/>
        </authorList>
    </citation>
    <scope>NUCLEOTIDE SEQUENCE</scope>
    <source>
        <strain evidence="1">MMC_N1</strain>
    </source>
</reference>
<dbReference type="Gene3D" id="1.25.50.20">
    <property type="match status" value="1"/>
</dbReference>
<proteinExistence type="predicted"/>
<organism evidence="1 2">
    <name type="scientific">Molorchus minor</name>
    <dbReference type="NCBI Taxonomy" id="1323400"/>
    <lineage>
        <taxon>Eukaryota</taxon>
        <taxon>Metazoa</taxon>
        <taxon>Ecdysozoa</taxon>
        <taxon>Arthropoda</taxon>
        <taxon>Hexapoda</taxon>
        <taxon>Insecta</taxon>
        <taxon>Pterygota</taxon>
        <taxon>Neoptera</taxon>
        <taxon>Endopterygota</taxon>
        <taxon>Coleoptera</taxon>
        <taxon>Polyphaga</taxon>
        <taxon>Cucujiformia</taxon>
        <taxon>Chrysomeloidea</taxon>
        <taxon>Cerambycidae</taxon>
        <taxon>Lamiinae</taxon>
        <taxon>Monochamini</taxon>
        <taxon>Molorchus</taxon>
    </lineage>
</organism>
<keyword evidence="2" id="KW-1185">Reference proteome</keyword>
<accession>A0ABQ9K0Q9</accession>
<comment type="caution">
    <text evidence="1">The sequence shown here is derived from an EMBL/GenBank/DDBJ whole genome shotgun (WGS) entry which is preliminary data.</text>
</comment>
<dbReference type="Proteomes" id="UP001162164">
    <property type="component" value="Unassembled WGS sequence"/>
</dbReference>
<gene>
    <name evidence="1" type="ORF">NQ317_017847</name>
</gene>
<dbReference type="EMBL" id="JAPWTJ010000063">
    <property type="protein sequence ID" value="KAJ8983744.1"/>
    <property type="molecule type" value="Genomic_DNA"/>
</dbReference>
<evidence type="ECO:0000313" key="1">
    <source>
        <dbReference type="EMBL" id="KAJ8983744.1"/>
    </source>
</evidence>
<name>A0ABQ9K0Q9_9CUCU</name>
<evidence type="ECO:0000313" key="2">
    <source>
        <dbReference type="Proteomes" id="UP001162164"/>
    </source>
</evidence>
<sequence length="119" mass="13762">MYYYNRVIHISFINFSYGFKSIYLPSIQVGKRRGVGVRFTACNQLPPERKPNERTYLLKTLAGCPNDGYKIEKLLNITVLEQNGNFTENDIYLIFSMLTGGSNGYTSLFNFLRKKLENN</sequence>